<dbReference type="InterPro" id="IPR011701">
    <property type="entry name" value="MFS"/>
</dbReference>
<reference evidence="3" key="1">
    <citation type="submission" date="2022-07" db="EMBL/GenBank/DDBJ databases">
        <authorList>
            <person name="Kouya T."/>
            <person name="Ishiyama Y."/>
        </authorList>
    </citation>
    <scope>NUCLEOTIDE SEQUENCE</scope>
    <source>
        <strain evidence="3">WR16-4</strain>
    </source>
</reference>
<dbReference type="GO" id="GO:0022857">
    <property type="term" value="F:transmembrane transporter activity"/>
    <property type="evidence" value="ECO:0007669"/>
    <property type="project" value="InterPro"/>
</dbReference>
<dbReference type="SUPFAM" id="SSF103473">
    <property type="entry name" value="MFS general substrate transporter"/>
    <property type="match status" value="1"/>
</dbReference>
<feature type="transmembrane region" description="Helical" evidence="2">
    <location>
        <begin position="20"/>
        <end position="40"/>
    </location>
</feature>
<dbReference type="GO" id="GO:0005886">
    <property type="term" value="C:plasma membrane"/>
    <property type="evidence" value="ECO:0007669"/>
    <property type="project" value="UniProtKB-SubCell"/>
</dbReference>
<organism evidence="3 4">
    <name type="scientific">Philodulcilactobacillus myokoensis</name>
    <dbReference type="NCBI Taxonomy" id="2929573"/>
    <lineage>
        <taxon>Bacteria</taxon>
        <taxon>Bacillati</taxon>
        <taxon>Bacillota</taxon>
        <taxon>Bacilli</taxon>
        <taxon>Lactobacillales</taxon>
        <taxon>Lactobacillaceae</taxon>
        <taxon>Philodulcilactobacillus</taxon>
    </lineage>
</organism>
<feature type="transmembrane region" description="Helical" evidence="2">
    <location>
        <begin position="225"/>
        <end position="245"/>
    </location>
</feature>
<keyword evidence="4" id="KW-1185">Reference proteome</keyword>
<keyword evidence="2" id="KW-0812">Transmembrane</keyword>
<evidence type="ECO:0000313" key="4">
    <source>
        <dbReference type="Proteomes" id="UP001144204"/>
    </source>
</evidence>
<name>A0A9W6B008_9LACO</name>
<feature type="transmembrane region" description="Helical" evidence="2">
    <location>
        <begin position="375"/>
        <end position="395"/>
    </location>
</feature>
<feature type="transmembrane region" description="Helical" evidence="2">
    <location>
        <begin position="257"/>
        <end position="280"/>
    </location>
</feature>
<evidence type="ECO:0000256" key="1">
    <source>
        <dbReference type="ARBA" id="ARBA00004651"/>
    </source>
</evidence>
<dbReference type="AlphaFoldDB" id="A0A9W6B008"/>
<dbReference type="Proteomes" id="UP001144204">
    <property type="component" value="Unassembled WGS sequence"/>
</dbReference>
<feature type="transmembrane region" description="Helical" evidence="2">
    <location>
        <begin position="77"/>
        <end position="97"/>
    </location>
</feature>
<accession>A0A9W6B008</accession>
<protein>
    <recommendedName>
        <fullName evidence="5">MFS transporter</fullName>
    </recommendedName>
</protein>
<feature type="transmembrane region" description="Helical" evidence="2">
    <location>
        <begin position="144"/>
        <end position="165"/>
    </location>
</feature>
<evidence type="ECO:0000256" key="2">
    <source>
        <dbReference type="SAM" id="Phobius"/>
    </source>
</evidence>
<dbReference type="RefSeq" id="WP_286135972.1">
    <property type="nucleotide sequence ID" value="NZ_BRPL01000002.1"/>
</dbReference>
<feature type="transmembrane region" description="Helical" evidence="2">
    <location>
        <begin position="103"/>
        <end position="132"/>
    </location>
</feature>
<feature type="transmembrane region" description="Helical" evidence="2">
    <location>
        <begin position="350"/>
        <end position="369"/>
    </location>
</feature>
<reference evidence="3" key="2">
    <citation type="journal article" date="2023" name="PLoS ONE">
        <title>Philodulcilactobacillus myokoensis gen. nov., sp. nov., a fructophilic, acidophilic, and agar-phobic lactic acid bacterium isolated from fermented vegetable extracts.</title>
        <authorList>
            <person name="Kouya T."/>
            <person name="Ishiyama Y."/>
            <person name="Ohashi S."/>
            <person name="Kumakubo R."/>
            <person name="Yamazaki T."/>
            <person name="Otaki T."/>
        </authorList>
    </citation>
    <scope>NUCLEOTIDE SEQUENCE</scope>
    <source>
        <strain evidence="3">WR16-4</strain>
    </source>
</reference>
<feature type="transmembrane region" description="Helical" evidence="2">
    <location>
        <begin position="287"/>
        <end position="306"/>
    </location>
</feature>
<evidence type="ECO:0000313" key="3">
    <source>
        <dbReference type="EMBL" id="GLB46504.1"/>
    </source>
</evidence>
<dbReference type="InterPro" id="IPR036259">
    <property type="entry name" value="MFS_trans_sf"/>
</dbReference>
<keyword evidence="2" id="KW-0472">Membrane</keyword>
<feature type="transmembrane region" description="Helical" evidence="2">
    <location>
        <begin position="46"/>
        <end position="65"/>
    </location>
</feature>
<comment type="caution">
    <text evidence="3">The sequence shown here is derived from an EMBL/GenBank/DDBJ whole genome shotgun (WGS) entry which is preliminary data.</text>
</comment>
<proteinExistence type="predicted"/>
<comment type="subcellular location">
    <subcellularLocation>
        <location evidence="1">Cell membrane</location>
        <topology evidence="1">Multi-pass membrane protein</topology>
    </subcellularLocation>
</comment>
<evidence type="ECO:0008006" key="5">
    <source>
        <dbReference type="Google" id="ProtNLM"/>
    </source>
</evidence>
<keyword evidence="2" id="KW-1133">Transmembrane helix</keyword>
<dbReference type="EMBL" id="BRPL01000002">
    <property type="protein sequence ID" value="GLB46504.1"/>
    <property type="molecule type" value="Genomic_DNA"/>
</dbReference>
<sequence length="402" mass="44632">MIFPKSDLKNLIQLLSGQSLLLIGNSIFNTVLLYILAQQYNATSSLLGLFGIIAAIPPAFIAIGAPILGNIHNNKRILIILQLIAFFCICLSGFLLLEHKSIILIAVLYFLLNISTTISTSVEVGFIPVVFNENEEEIERSVDFQYFMSSGLTILVDIISSFILLIGGSTWLLMISFITPPIGIICYALIKYNNSLDVQNPSENNSKFTYFHQFFKQLHQFTHTMPAFLIILFEAILGGISGLLFELLPLTMKEIGVAVAFFSFVSSIQKIGDFIGGFLAPFVKWQAPVFFVCDYLISGACFLFITFPLPNIIRLGLLLIAGIVMGMSGNVFEKLMYRSYNVGDISSMHALTTTTFAIFSVTSYFTALIHVHTLILWQITGIITILFGILLLIMIKLKPSNN</sequence>
<dbReference type="Pfam" id="PF07690">
    <property type="entry name" value="MFS_1"/>
    <property type="match status" value="1"/>
</dbReference>
<gene>
    <name evidence="3" type="ORF">WR164_04830</name>
</gene>
<dbReference type="Gene3D" id="1.20.1250.20">
    <property type="entry name" value="MFS general substrate transporter like domains"/>
    <property type="match status" value="1"/>
</dbReference>
<feature type="transmembrane region" description="Helical" evidence="2">
    <location>
        <begin position="312"/>
        <end position="329"/>
    </location>
</feature>
<feature type="transmembrane region" description="Helical" evidence="2">
    <location>
        <begin position="171"/>
        <end position="190"/>
    </location>
</feature>